<dbReference type="STRING" id="115783.SAMN02745119_00791"/>
<feature type="domain" description="Response regulatory" evidence="2">
    <location>
        <begin position="9"/>
        <end position="123"/>
    </location>
</feature>
<dbReference type="CDD" id="cd00077">
    <property type="entry name" value="HDc"/>
    <property type="match status" value="1"/>
</dbReference>
<gene>
    <name evidence="4" type="ORF">SAMN02745119_00791</name>
</gene>
<dbReference type="PROSITE" id="PS51832">
    <property type="entry name" value="HD_GYP"/>
    <property type="match status" value="1"/>
</dbReference>
<dbReference type="InterPro" id="IPR052020">
    <property type="entry name" value="Cyclic_di-GMP/3'3'-cGAMP_PDE"/>
</dbReference>
<dbReference type="PROSITE" id="PS50110">
    <property type="entry name" value="RESPONSE_REGULATORY"/>
    <property type="match status" value="1"/>
</dbReference>
<dbReference type="SUPFAM" id="SSF52172">
    <property type="entry name" value="CheY-like"/>
    <property type="match status" value="1"/>
</dbReference>
<dbReference type="PANTHER" id="PTHR45228:SF8">
    <property type="entry name" value="TWO-COMPONENT RESPONSE REGULATOR-RELATED"/>
    <property type="match status" value="1"/>
</dbReference>
<feature type="modified residue" description="4-aspartylphosphate" evidence="1">
    <location>
        <position position="58"/>
    </location>
</feature>
<dbReference type="Pfam" id="PF00072">
    <property type="entry name" value="Response_reg"/>
    <property type="match status" value="1"/>
</dbReference>
<dbReference type="SMART" id="SM00448">
    <property type="entry name" value="REC"/>
    <property type="match status" value="1"/>
</dbReference>
<keyword evidence="5" id="KW-1185">Reference proteome</keyword>
<dbReference type="Gene3D" id="3.40.50.2300">
    <property type="match status" value="1"/>
</dbReference>
<dbReference type="OrthoDB" id="9776250at2"/>
<dbReference type="SUPFAM" id="SSF109604">
    <property type="entry name" value="HD-domain/PDEase-like"/>
    <property type="match status" value="1"/>
</dbReference>
<dbReference type="InterPro" id="IPR037522">
    <property type="entry name" value="HD_GYP_dom"/>
</dbReference>
<reference evidence="5" key="1">
    <citation type="submission" date="2017-02" db="EMBL/GenBank/DDBJ databases">
        <authorList>
            <person name="Varghese N."/>
            <person name="Submissions S."/>
        </authorList>
    </citation>
    <scope>NUCLEOTIDE SEQUENCE [LARGE SCALE GENOMIC DNA]</scope>
    <source>
        <strain evidence="5">ATCC BAA-34</strain>
    </source>
</reference>
<evidence type="ECO:0000313" key="4">
    <source>
        <dbReference type="EMBL" id="SJZ50240.1"/>
    </source>
</evidence>
<evidence type="ECO:0000259" key="2">
    <source>
        <dbReference type="PROSITE" id="PS50110"/>
    </source>
</evidence>
<proteinExistence type="predicted"/>
<dbReference type="PANTHER" id="PTHR45228">
    <property type="entry name" value="CYCLIC DI-GMP PHOSPHODIESTERASE TM_0186-RELATED"/>
    <property type="match status" value="1"/>
</dbReference>
<dbReference type="AlphaFoldDB" id="A0A1T4L6Q1"/>
<protein>
    <submittedName>
        <fullName evidence="4">HD domain-containing protein</fullName>
    </submittedName>
</protein>
<feature type="domain" description="HD-GYP" evidence="3">
    <location>
        <begin position="318"/>
        <end position="517"/>
    </location>
</feature>
<evidence type="ECO:0000259" key="3">
    <source>
        <dbReference type="PROSITE" id="PS51832"/>
    </source>
</evidence>
<dbReference type="GO" id="GO:0000160">
    <property type="term" value="P:phosphorelay signal transduction system"/>
    <property type="evidence" value="ECO:0007669"/>
    <property type="project" value="InterPro"/>
</dbReference>
<organism evidence="4 5">
    <name type="scientific">Trichlorobacter thiogenes</name>
    <dbReference type="NCBI Taxonomy" id="115783"/>
    <lineage>
        <taxon>Bacteria</taxon>
        <taxon>Pseudomonadati</taxon>
        <taxon>Thermodesulfobacteriota</taxon>
        <taxon>Desulfuromonadia</taxon>
        <taxon>Geobacterales</taxon>
        <taxon>Geobacteraceae</taxon>
        <taxon>Trichlorobacter</taxon>
    </lineage>
</organism>
<evidence type="ECO:0000256" key="1">
    <source>
        <dbReference type="PROSITE-ProRule" id="PRU00169"/>
    </source>
</evidence>
<dbReference type="CDD" id="cd17536">
    <property type="entry name" value="REC_YesN-like"/>
    <property type="match status" value="1"/>
</dbReference>
<dbReference type="SMART" id="SM00471">
    <property type="entry name" value="HDc"/>
    <property type="match status" value="1"/>
</dbReference>
<dbReference type="InterPro" id="IPR003607">
    <property type="entry name" value="HD/PDEase_dom"/>
</dbReference>
<dbReference type="RefSeq" id="WP_078789079.1">
    <property type="nucleotide sequence ID" value="NZ_FUWR01000002.1"/>
</dbReference>
<accession>A0A1T4L6Q1</accession>
<sequence>MRERARDLSLLYVEDDDNVRSGVECFLKKRFEQVWLAKNGSDGLDLYQQTAPDIVITDIMMPVMDGISMARNILAEDHDARIIITTAYNDADYLLESLNLGVSHYVLKPIEHTKLHQAIMTCADTIRSKKRVTEHHNRIADAYRTINSLIDFGEKSTEPGVAELGGTTSLDTMVNALLSSEYHDELPGPSIVILTVNRPDAGQAEWYWYESSPCGSFGKYHYLDSPKLAPQDTTSEHSLYFVNCGDELPEDTQLKAFTEHFAKRGERYKNLVWYRNGAFVVCALNYPRRVTAHDATVVKGLAVQTLFIENLANQWFQAESAFAYTINALARAAEANDEDTGNHIVRVGEYCAVLARSMGFNAEKARSLALKSQLHDVGKIYVPSALLRKPTRFTPEEMEIIRKHTIYGASIIGPHPRLEMAYKMALYHHEHWDGSGYPYGLAGEAIPIEARIVALADTYDALRNKRSYKPAFDHSTTCRIIESGDGRTMPQHFDPAVLMAFSELKPVFSEIYKQFLNVCPLQMSYQEGCYAL</sequence>
<name>A0A1T4L6Q1_9BACT</name>
<evidence type="ECO:0000313" key="5">
    <source>
        <dbReference type="Proteomes" id="UP000190102"/>
    </source>
</evidence>
<dbReference type="Gene3D" id="1.10.3210.10">
    <property type="entry name" value="Hypothetical protein af1432"/>
    <property type="match status" value="1"/>
</dbReference>
<dbReference type="EMBL" id="FUWR01000002">
    <property type="protein sequence ID" value="SJZ50240.1"/>
    <property type="molecule type" value="Genomic_DNA"/>
</dbReference>
<dbReference type="Pfam" id="PF13487">
    <property type="entry name" value="HD_5"/>
    <property type="match status" value="1"/>
</dbReference>
<dbReference type="InterPro" id="IPR011006">
    <property type="entry name" value="CheY-like_superfamily"/>
</dbReference>
<keyword evidence="1" id="KW-0597">Phosphoprotein</keyword>
<dbReference type="Proteomes" id="UP000190102">
    <property type="component" value="Unassembled WGS sequence"/>
</dbReference>
<dbReference type="InterPro" id="IPR001789">
    <property type="entry name" value="Sig_transdc_resp-reg_receiver"/>
</dbReference>